<evidence type="ECO:0000259" key="7">
    <source>
        <dbReference type="PROSITE" id="PS51352"/>
    </source>
</evidence>
<dbReference type="InterPro" id="IPR013766">
    <property type="entry name" value="Thioredoxin_domain"/>
</dbReference>
<dbReference type="GO" id="GO:0042744">
    <property type="term" value="P:hydrogen peroxide catabolic process"/>
    <property type="evidence" value="ECO:0007669"/>
    <property type="project" value="TreeGrafter"/>
</dbReference>
<feature type="domain" description="Thioredoxin" evidence="7">
    <location>
        <begin position="3"/>
        <end position="162"/>
    </location>
</feature>
<dbReference type="PANTHER" id="PTHR10430:SF16">
    <property type="entry name" value="PEROXIREDOXIN-5, MITOCHONDRIAL"/>
    <property type="match status" value="1"/>
</dbReference>
<keyword evidence="1 6" id="KW-0575">Peroxidase</keyword>
<dbReference type="SUPFAM" id="SSF52833">
    <property type="entry name" value="Thioredoxin-like"/>
    <property type="match status" value="1"/>
</dbReference>
<keyword evidence="3 6" id="KW-0560">Oxidoreductase</keyword>
<dbReference type="GO" id="GO:0008379">
    <property type="term" value="F:thioredoxin peroxidase activity"/>
    <property type="evidence" value="ECO:0007669"/>
    <property type="project" value="InterPro"/>
</dbReference>
<feature type="active site" description="Cysteine sulfenic acid (-SOH) intermediate" evidence="5">
    <location>
        <position position="49"/>
    </location>
</feature>
<dbReference type="GO" id="GO:0045454">
    <property type="term" value="P:cell redox homeostasis"/>
    <property type="evidence" value="ECO:0007669"/>
    <property type="project" value="TreeGrafter"/>
</dbReference>
<comment type="function">
    <text evidence="6">Thiol-specific peroxidase that catalyzes the reduction of hydrogen peroxide and organic hydroperoxides to water and alcohols, respectively. Plays a role in cell protection against oxidative stress by detoxifying peroxides.</text>
</comment>
<sequence>MTISAGDKLPDVTLVQMGDEGPQQVPLRERLKGRKVAIFAVPGAFTPTCHSAHLPSFIRTKEEFDSKGVDDIICISVNDPFVMKAWGEATGASDAGITMLSDAGSEFTRAIGMDFDAPPAGLIGRSRRYAMLVDDGEVTILQAEESPGQCEVSGGEALLASM</sequence>
<comment type="similarity">
    <text evidence="6">Belongs to the peroxiredoxin family. Prx5 subfamily.</text>
</comment>
<dbReference type="RefSeq" id="WP_273249762.1">
    <property type="nucleotide sequence ID" value="NZ_VENJ01000013.1"/>
</dbReference>
<evidence type="ECO:0000256" key="3">
    <source>
        <dbReference type="ARBA" id="ARBA00023002"/>
    </source>
</evidence>
<gene>
    <name evidence="8" type="ORF">FH759_09945</name>
</gene>
<accession>A0A7C9LBA9</accession>
<reference evidence="8 9" key="1">
    <citation type="submission" date="2019-06" db="EMBL/GenBank/DDBJ databases">
        <title>Enrichment of Autotrophic Halophilic Microorganisms from Red Sea Brine Pool Using Microbial Electrosynthesis System.</title>
        <authorList>
            <person name="Alqahtani M.F."/>
            <person name="Bajracharya S."/>
            <person name="Katuri K.P."/>
            <person name="Ali M."/>
            <person name="Saikaly P.E."/>
        </authorList>
    </citation>
    <scope>NUCLEOTIDE SEQUENCE [LARGE SCALE GENOMIC DNA]</scope>
    <source>
        <strain evidence="8">MES6</strain>
    </source>
</reference>
<evidence type="ECO:0000313" key="9">
    <source>
        <dbReference type="Proteomes" id="UP000483078"/>
    </source>
</evidence>
<evidence type="ECO:0000256" key="2">
    <source>
        <dbReference type="ARBA" id="ARBA00022862"/>
    </source>
</evidence>
<evidence type="ECO:0000313" key="8">
    <source>
        <dbReference type="EMBL" id="MTJ04997.1"/>
    </source>
</evidence>
<comment type="catalytic activity">
    <reaction evidence="6">
        <text>a hydroperoxide + 2 glutathione = an alcohol + glutathione disulfide + H2O</text>
        <dbReference type="Rhea" id="RHEA:62632"/>
        <dbReference type="ChEBI" id="CHEBI:15377"/>
        <dbReference type="ChEBI" id="CHEBI:30879"/>
        <dbReference type="ChEBI" id="CHEBI:35924"/>
        <dbReference type="ChEBI" id="CHEBI:57925"/>
        <dbReference type="ChEBI" id="CHEBI:58297"/>
        <dbReference type="EC" id="1.11.1.27"/>
    </reaction>
</comment>
<dbReference type="CDD" id="cd03013">
    <property type="entry name" value="PRX5_like"/>
    <property type="match status" value="1"/>
</dbReference>
<dbReference type="AlphaFoldDB" id="A0A7C9LBA9"/>
<keyword evidence="2 6" id="KW-0049">Antioxidant</keyword>
<protein>
    <recommendedName>
        <fullName evidence="6">Glutathione-dependent peroxiredoxin</fullName>
        <ecNumber evidence="6">1.11.1.27</ecNumber>
    </recommendedName>
</protein>
<evidence type="ECO:0000256" key="4">
    <source>
        <dbReference type="ARBA" id="ARBA00023284"/>
    </source>
</evidence>
<dbReference type="InterPro" id="IPR013740">
    <property type="entry name" value="Redoxin"/>
</dbReference>
<dbReference type="PANTHER" id="PTHR10430">
    <property type="entry name" value="PEROXIREDOXIN"/>
    <property type="match status" value="1"/>
</dbReference>
<dbReference type="FunFam" id="3.40.30.10:FF:000020">
    <property type="entry name" value="Peroxiredoxin"/>
    <property type="match status" value="1"/>
</dbReference>
<evidence type="ECO:0000256" key="6">
    <source>
        <dbReference type="RuleBase" id="RU366011"/>
    </source>
</evidence>
<evidence type="ECO:0000256" key="5">
    <source>
        <dbReference type="PIRSR" id="PIRSR637944-1"/>
    </source>
</evidence>
<evidence type="ECO:0000256" key="1">
    <source>
        <dbReference type="ARBA" id="ARBA00022559"/>
    </source>
</evidence>
<dbReference type="GO" id="GO:0034599">
    <property type="term" value="P:cellular response to oxidative stress"/>
    <property type="evidence" value="ECO:0007669"/>
    <property type="project" value="InterPro"/>
</dbReference>
<name>A0A7C9LBA9_9RHOB</name>
<proteinExistence type="inferred from homology"/>
<dbReference type="Proteomes" id="UP000483078">
    <property type="component" value="Unassembled WGS sequence"/>
</dbReference>
<organism evidence="8 9">
    <name type="scientific">Sediminimonas qiaohouensis</name>
    <dbReference type="NCBI Taxonomy" id="552061"/>
    <lineage>
        <taxon>Bacteria</taxon>
        <taxon>Pseudomonadati</taxon>
        <taxon>Pseudomonadota</taxon>
        <taxon>Alphaproteobacteria</taxon>
        <taxon>Rhodobacterales</taxon>
        <taxon>Roseobacteraceae</taxon>
        <taxon>Sediminimonas</taxon>
    </lineage>
</organism>
<comment type="caution">
    <text evidence="8">The sequence shown here is derived from an EMBL/GenBank/DDBJ whole genome shotgun (WGS) entry which is preliminary data.</text>
</comment>
<dbReference type="InterPro" id="IPR037944">
    <property type="entry name" value="PRX5-like"/>
</dbReference>
<dbReference type="EC" id="1.11.1.27" evidence="6"/>
<dbReference type="Pfam" id="PF08534">
    <property type="entry name" value="Redoxin"/>
    <property type="match status" value="1"/>
</dbReference>
<dbReference type="EMBL" id="VENJ01000013">
    <property type="protein sequence ID" value="MTJ04997.1"/>
    <property type="molecule type" value="Genomic_DNA"/>
</dbReference>
<dbReference type="InterPro" id="IPR036249">
    <property type="entry name" value="Thioredoxin-like_sf"/>
</dbReference>
<dbReference type="GO" id="GO:0005737">
    <property type="term" value="C:cytoplasm"/>
    <property type="evidence" value="ECO:0007669"/>
    <property type="project" value="TreeGrafter"/>
</dbReference>
<keyword evidence="4 6" id="KW-0676">Redox-active center</keyword>
<dbReference type="Gene3D" id="3.40.30.10">
    <property type="entry name" value="Glutaredoxin"/>
    <property type="match status" value="1"/>
</dbReference>
<dbReference type="PROSITE" id="PS51352">
    <property type="entry name" value="THIOREDOXIN_2"/>
    <property type="match status" value="1"/>
</dbReference>